<dbReference type="AlphaFoldDB" id="Q1LGV8"/>
<dbReference type="Proteomes" id="UP000002429">
    <property type="component" value="Plasmid megaplasmid"/>
</dbReference>
<dbReference type="EMBL" id="CP000353">
    <property type="protein sequence ID" value="ABF10618.1"/>
    <property type="molecule type" value="Genomic_DNA"/>
</dbReference>
<organism evidence="1 2">
    <name type="scientific">Cupriavidus metallidurans (strain ATCC 43123 / DSM 2839 / NBRC 102507 / CH34)</name>
    <name type="common">Ralstonia metallidurans</name>
    <dbReference type="NCBI Taxonomy" id="266264"/>
    <lineage>
        <taxon>Bacteria</taxon>
        <taxon>Pseudomonadati</taxon>
        <taxon>Pseudomonadota</taxon>
        <taxon>Betaproteobacteria</taxon>
        <taxon>Burkholderiales</taxon>
        <taxon>Burkholderiaceae</taxon>
        <taxon>Cupriavidus</taxon>
    </lineage>
</organism>
<name>Q1LGV8_CUPMC</name>
<reference evidence="2" key="1">
    <citation type="journal article" date="2010" name="PLoS ONE">
        <title>The complete genome sequence of Cupriavidus metallidurans strain CH34, a master survivalist in harsh and anthropogenic environments.</title>
        <authorList>
            <person name="Janssen P.J."/>
            <person name="Van Houdt R."/>
            <person name="Moors H."/>
            <person name="Monsieurs P."/>
            <person name="Morin N."/>
            <person name="Michaux A."/>
            <person name="Benotmane M.A."/>
            <person name="Leys N."/>
            <person name="Vallaeys T."/>
            <person name="Lapidus A."/>
            <person name="Monchy S."/>
            <person name="Medigue C."/>
            <person name="Taghavi S."/>
            <person name="McCorkle S."/>
            <person name="Dunn J."/>
            <person name="van der Lelie D."/>
            <person name="Mergeay M."/>
        </authorList>
    </citation>
    <scope>NUCLEOTIDE SEQUENCE [LARGE SCALE GENOMIC DNA]</scope>
    <source>
        <strain evidence="2">ATCC 43123 / DSM 2839 / NBRC 102507 / CH34</strain>
    </source>
</reference>
<protein>
    <submittedName>
        <fullName evidence="1">Uncharacterized protein</fullName>
    </submittedName>
</protein>
<evidence type="ECO:0000313" key="1">
    <source>
        <dbReference type="EMBL" id="ABF10618.1"/>
    </source>
</evidence>
<sequence>MWMPCHDEFNLMWADKPGTGHYFAPPIHPDPHMYKYVWWVWTRASPWDGTSFFTNTPALSMGEFRQIERQLIDAREHFFVYGIQRPRRGSALERSTPQWAHPIFAPAYDEDEDIAWQGHK</sequence>
<keyword evidence="1" id="KW-0614">Plasmid</keyword>
<proteinExistence type="predicted"/>
<gene>
    <name evidence="1" type="ordered locus">Rmet_3746</name>
</gene>
<geneLocation type="plasmid" evidence="1 2">
    <name>megaplasmid</name>
</geneLocation>
<evidence type="ECO:0000313" key="2">
    <source>
        <dbReference type="Proteomes" id="UP000002429"/>
    </source>
</evidence>
<keyword evidence="2" id="KW-1185">Reference proteome</keyword>
<dbReference type="HOGENOM" id="CLU_166639_0_0_4"/>
<dbReference type="KEGG" id="rme:Rmet_3746"/>
<accession>Q1LGV8</accession>